<feature type="transmembrane region" description="Helical" evidence="4">
    <location>
        <begin position="7"/>
        <end position="32"/>
    </location>
</feature>
<dbReference type="SMART" id="SM00283">
    <property type="entry name" value="MA"/>
    <property type="match status" value="1"/>
</dbReference>
<evidence type="ECO:0000256" key="3">
    <source>
        <dbReference type="PROSITE-ProRule" id="PRU00284"/>
    </source>
</evidence>
<dbReference type="Pfam" id="PF00015">
    <property type="entry name" value="MCPsignal"/>
    <property type="match status" value="1"/>
</dbReference>
<dbReference type="PROSITE" id="PS50885">
    <property type="entry name" value="HAMP"/>
    <property type="match status" value="1"/>
</dbReference>
<proteinExistence type="inferred from homology"/>
<organism evidence="7 8">
    <name type="scientific">Geotalea uraniireducens</name>
    <dbReference type="NCBI Taxonomy" id="351604"/>
    <lineage>
        <taxon>Bacteria</taxon>
        <taxon>Pseudomonadati</taxon>
        <taxon>Thermodesulfobacteriota</taxon>
        <taxon>Desulfuromonadia</taxon>
        <taxon>Geobacterales</taxon>
        <taxon>Geobacteraceae</taxon>
        <taxon>Geotalea</taxon>
    </lineage>
</organism>
<evidence type="ECO:0000256" key="2">
    <source>
        <dbReference type="ARBA" id="ARBA00029447"/>
    </source>
</evidence>
<comment type="similarity">
    <text evidence="2">Belongs to the methyl-accepting chemotaxis (MCP) protein family.</text>
</comment>
<evidence type="ECO:0000256" key="1">
    <source>
        <dbReference type="ARBA" id="ARBA00023224"/>
    </source>
</evidence>
<keyword evidence="1 3" id="KW-0807">Transducer</keyword>
<dbReference type="Pfam" id="PF00672">
    <property type="entry name" value="HAMP"/>
    <property type="match status" value="1"/>
</dbReference>
<dbReference type="Proteomes" id="UP001317705">
    <property type="component" value="Chromosome"/>
</dbReference>
<keyword evidence="4" id="KW-1133">Transmembrane helix</keyword>
<dbReference type="PROSITE" id="PS50111">
    <property type="entry name" value="CHEMOTAXIS_TRANSDUC_2"/>
    <property type="match status" value="1"/>
</dbReference>
<dbReference type="PANTHER" id="PTHR32089:SF112">
    <property type="entry name" value="LYSOZYME-LIKE PROTEIN-RELATED"/>
    <property type="match status" value="1"/>
</dbReference>
<keyword evidence="8" id="KW-1185">Reference proteome</keyword>
<dbReference type="SUPFAM" id="SSF58104">
    <property type="entry name" value="Methyl-accepting chemotaxis protein (MCP) signaling domain"/>
    <property type="match status" value="1"/>
</dbReference>
<evidence type="ECO:0000256" key="4">
    <source>
        <dbReference type="SAM" id="Phobius"/>
    </source>
</evidence>
<dbReference type="PRINTS" id="PR00260">
    <property type="entry name" value="CHEMTRNSDUCR"/>
</dbReference>
<evidence type="ECO:0000313" key="8">
    <source>
        <dbReference type="Proteomes" id="UP001317705"/>
    </source>
</evidence>
<dbReference type="Pfam" id="PF21563">
    <property type="entry name" value="Mcp40H-20_sensor"/>
    <property type="match status" value="1"/>
</dbReference>
<feature type="transmembrane region" description="Helical" evidence="4">
    <location>
        <begin position="169"/>
        <end position="192"/>
    </location>
</feature>
<dbReference type="CDD" id="cd06225">
    <property type="entry name" value="HAMP"/>
    <property type="match status" value="1"/>
</dbReference>
<dbReference type="RefSeq" id="WP_282001733.1">
    <property type="nucleotide sequence ID" value="NZ_AP027151.1"/>
</dbReference>
<dbReference type="InterPro" id="IPR004089">
    <property type="entry name" value="MCPsignal_dom"/>
</dbReference>
<keyword evidence="4" id="KW-0812">Transmembrane</keyword>
<dbReference type="InterPro" id="IPR003660">
    <property type="entry name" value="HAMP_dom"/>
</dbReference>
<evidence type="ECO:0000313" key="7">
    <source>
        <dbReference type="EMBL" id="BDV41712.1"/>
    </source>
</evidence>
<feature type="domain" description="Methyl-accepting transducer" evidence="5">
    <location>
        <begin position="253"/>
        <end position="489"/>
    </location>
</feature>
<reference evidence="7 8" key="1">
    <citation type="submission" date="2022-12" db="EMBL/GenBank/DDBJ databases">
        <title>Polyphasic characterization of Geotalea uranireducens NIT-SL11 newly isolated from a complex of sewage sludge and microbially reduced graphene oxide.</title>
        <authorList>
            <person name="Xie L."/>
            <person name="Yoshida N."/>
            <person name="Meng L."/>
        </authorList>
    </citation>
    <scope>NUCLEOTIDE SEQUENCE [LARGE SCALE GENOMIC DNA]</scope>
    <source>
        <strain evidence="7 8">NIT-SL11</strain>
    </source>
</reference>
<evidence type="ECO:0000259" key="5">
    <source>
        <dbReference type="PROSITE" id="PS50111"/>
    </source>
</evidence>
<protein>
    <submittedName>
        <fullName evidence="7">Methyl-accepting chemotaxis protein</fullName>
    </submittedName>
</protein>
<dbReference type="EMBL" id="AP027151">
    <property type="protein sequence ID" value="BDV41712.1"/>
    <property type="molecule type" value="Genomic_DNA"/>
</dbReference>
<dbReference type="Gene3D" id="1.10.287.950">
    <property type="entry name" value="Methyl-accepting chemotaxis protein"/>
    <property type="match status" value="1"/>
</dbReference>
<dbReference type="Gene3D" id="3.30.450.290">
    <property type="match status" value="1"/>
</dbReference>
<accession>A0ABM8EH18</accession>
<gene>
    <name evidence="7" type="primary">mcp40H-2</name>
    <name evidence="7" type="ORF">GURASL_06350</name>
</gene>
<dbReference type="CDD" id="cd11386">
    <property type="entry name" value="MCP_signal"/>
    <property type="match status" value="1"/>
</dbReference>
<name>A0ABM8EH18_9BACT</name>
<dbReference type="InterPro" id="IPR048904">
    <property type="entry name" value="Mcp40H-20-like_sensor"/>
</dbReference>
<feature type="domain" description="HAMP" evidence="6">
    <location>
        <begin position="194"/>
        <end position="248"/>
    </location>
</feature>
<sequence>MARRKLAIKVLGIIGITLFLGFALLGGVSIWLEHSALLGLETRNTRDLATIIERDIGDVMMKGEMSEVARYIGDRRGKGGILDLRTFNAEGKSAADNNGSAEPAALEALKTGRTVEQRRSIDGKRALTFIIPMANEERCTQCHDKTSRYTGALLLTTSLEEGYDGARQLTVALAAVGVVCFFIVLAAMYVFFKRTLVRNIADISQSIQVIAHGEGDLTSRLPVRSDDELGELAEGVNLLIAKLCEIMSSLYHQAGHIALAACRTIKETEQLVNSTASQKELSVSMAVASEQMAATLNDVAATTQKAAQVSGQVDEAAGSGMTVVQETSQSMDLIRHGVMATLETMGKLERSSDQIGEIVGMIEDVADQTNLLALNAAIEAARAGDAGRGFAVVANEVKVLSERTAASTRQIATLVGSIQQEIREVMSAVAGEKDRVDEGVARSAVALERLGQIMQLAATSNDMISQIATATEEQSATTAEISEKIHHVSGTAEVVNGKMEQTAGIFRELSETAEKIYATVGRFSVGNYHDTIKRYATELRTRVTATLERQVADRRLTVDQLFSRDYRPIPNTDPQKYSTPFDRLFDELILPFQEEIIGQDAGIYYAICVDERGYCPSHNLRYSQPLTGNPAVDRERNRTKRIFNDHTGIRCATNSENFLLQTYLRDTGEVMNDLSTPIRIAGRHWGAVRIGYRADD</sequence>
<evidence type="ECO:0000259" key="6">
    <source>
        <dbReference type="PROSITE" id="PS50885"/>
    </source>
</evidence>
<dbReference type="SMART" id="SM00304">
    <property type="entry name" value="HAMP"/>
    <property type="match status" value="1"/>
</dbReference>
<dbReference type="PANTHER" id="PTHR32089">
    <property type="entry name" value="METHYL-ACCEPTING CHEMOTAXIS PROTEIN MCPB"/>
    <property type="match status" value="1"/>
</dbReference>
<dbReference type="InterPro" id="IPR004090">
    <property type="entry name" value="Chemotax_Me-accpt_rcpt"/>
</dbReference>
<keyword evidence="4" id="KW-0472">Membrane</keyword>